<dbReference type="AlphaFoldDB" id="A0A2T5U0Q9"/>
<dbReference type="GeneID" id="91007080"/>
<dbReference type="Gene3D" id="3.40.50.300">
    <property type="entry name" value="P-loop containing nucleotide triphosphate hydrolases"/>
    <property type="match status" value="1"/>
</dbReference>
<dbReference type="EMBL" id="QAYE01000008">
    <property type="protein sequence ID" value="PTW45082.1"/>
    <property type="molecule type" value="Genomic_DNA"/>
</dbReference>
<dbReference type="Pfam" id="PF20441">
    <property type="entry name" value="TerL_nuclease"/>
    <property type="match status" value="1"/>
</dbReference>
<reference evidence="3 4" key="1">
    <citation type="submission" date="2018-04" db="EMBL/GenBank/DDBJ databases">
        <title>Genomic Encyclopedia of Type Strains, Phase III (KMG-III): the genomes of soil and plant-associated and newly described type strains.</title>
        <authorList>
            <person name="Whitman W."/>
        </authorList>
    </citation>
    <scope>NUCLEOTIDE SEQUENCE [LARGE SCALE GENOMIC DNA]</scope>
    <source>
        <strain evidence="3 4">MA-olki</strain>
    </source>
</reference>
<evidence type="ECO:0000313" key="3">
    <source>
        <dbReference type="EMBL" id="PTW45082.1"/>
    </source>
</evidence>
<dbReference type="PANTHER" id="PTHR41287">
    <property type="match status" value="1"/>
</dbReference>
<organism evidence="3 4">
    <name type="scientific">Sphingomonas faeni</name>
    <dbReference type="NCBI Taxonomy" id="185950"/>
    <lineage>
        <taxon>Bacteria</taxon>
        <taxon>Pseudomonadati</taxon>
        <taxon>Pseudomonadota</taxon>
        <taxon>Alphaproteobacteria</taxon>
        <taxon>Sphingomonadales</taxon>
        <taxon>Sphingomonadaceae</taxon>
        <taxon>Sphingomonas</taxon>
    </lineage>
</organism>
<name>A0A2T5U0Q9_9SPHN</name>
<sequence>MIDPTWSTACLDWKRRIRDRRTLIPFTPLFPASAEAKMAVFTALKIADLGINPDTDETWTIGESADEWLLDFAAAIFGAYNAETGEQLIREGLLLVSKKNTKSTIAAGIMLTELICGWRPSDENLILAPTIEVAGNSFKPACDMIRADEELADLLHIQEHVRLITNRDTKATLKVVAADAATVSGKKASRVLVDELWLFGKKANADSMLREAAGGQVSRPEGYTLYLTTQSDEPPAGVFKEKLAYARDVRDGKVVDKEFLPVLYEFPEEMLANDEHLNPANFYITNPNLGRSVSQSWLEAQFRKIENAEDGTKQVFYAKHLNVEIGVGLRHDAWIGAVYWAQAKAAVELWDGSLEQFLALVEVAVAGIDGGGLDDLFGLALLGRLKSDPRTWLMWNRAWAHLDVFNRRKDIVSKLTDFMAEGTLIRCEDPTQDLVEVADLLELVKDAGLFPDEAAIGLDPQGVAALVDELSGRGFTADQLVAVPQGFRLTGAIKGTERKLKDGTMKHAGQLLMNWCVGNAKVEPRGSAILITKQMSGVAKIDPLLAGFNAVQLMTRNPRTNTFEYTGI</sequence>
<dbReference type="GO" id="GO:0004519">
    <property type="term" value="F:endonuclease activity"/>
    <property type="evidence" value="ECO:0007669"/>
    <property type="project" value="InterPro"/>
</dbReference>
<gene>
    <name evidence="3" type="ORF">C8J25_108174</name>
</gene>
<dbReference type="InterPro" id="IPR046461">
    <property type="entry name" value="TerL_ATPase"/>
</dbReference>
<proteinExistence type="predicted"/>
<dbReference type="InterPro" id="IPR046462">
    <property type="entry name" value="TerL_nuclease"/>
</dbReference>
<dbReference type="RefSeq" id="WP_244187138.1">
    <property type="nucleotide sequence ID" value="NZ_QAYE01000008.1"/>
</dbReference>
<comment type="caution">
    <text evidence="3">The sequence shown here is derived from an EMBL/GenBank/DDBJ whole genome shotgun (WGS) entry which is preliminary data.</text>
</comment>
<feature type="domain" description="Terminase large subunit-like ATPase" evidence="1">
    <location>
        <begin position="76"/>
        <end position="233"/>
    </location>
</feature>
<dbReference type="InterPro" id="IPR027417">
    <property type="entry name" value="P-loop_NTPase"/>
</dbReference>
<dbReference type="PANTHER" id="PTHR41287:SF1">
    <property type="entry name" value="PROTEIN YMFN"/>
    <property type="match status" value="1"/>
</dbReference>
<feature type="domain" description="Terminase large subunit-like endonuclease" evidence="2">
    <location>
        <begin position="264"/>
        <end position="552"/>
    </location>
</feature>
<protein>
    <submittedName>
        <fullName evidence="3">Phage terminase large subunit-like protein</fullName>
    </submittedName>
</protein>
<evidence type="ECO:0000259" key="2">
    <source>
        <dbReference type="Pfam" id="PF20441"/>
    </source>
</evidence>
<dbReference type="Pfam" id="PF03354">
    <property type="entry name" value="TerL_ATPase"/>
    <property type="match status" value="1"/>
</dbReference>
<dbReference type="Proteomes" id="UP000244013">
    <property type="component" value="Unassembled WGS sequence"/>
</dbReference>
<evidence type="ECO:0000259" key="1">
    <source>
        <dbReference type="Pfam" id="PF03354"/>
    </source>
</evidence>
<dbReference type="InterPro" id="IPR005021">
    <property type="entry name" value="Terminase_largesu-like"/>
</dbReference>
<evidence type="ECO:0000313" key="4">
    <source>
        <dbReference type="Proteomes" id="UP000244013"/>
    </source>
</evidence>
<accession>A0A2T5U0Q9</accession>